<dbReference type="InterPro" id="IPR007329">
    <property type="entry name" value="FMN-bd"/>
</dbReference>
<evidence type="ECO:0000259" key="18">
    <source>
        <dbReference type="SMART" id="SM00900"/>
    </source>
</evidence>
<evidence type="ECO:0000256" key="6">
    <source>
        <dbReference type="ARBA" id="ARBA00022643"/>
    </source>
</evidence>
<evidence type="ECO:0000256" key="12">
    <source>
        <dbReference type="ARBA" id="ARBA00023065"/>
    </source>
</evidence>
<evidence type="ECO:0000256" key="17">
    <source>
        <dbReference type="PIRNR" id="PIRNR009437"/>
    </source>
</evidence>
<keyword evidence="2 16" id="KW-1003">Cell membrane</keyword>
<keyword evidence="14 16" id="KW-0472">Membrane</keyword>
<accession>A0A517TEP3</accession>
<sequence>MSRDSIGNILKVATSLCLICSLLVSAAAIGLRSFQETNKLRDKQKNVLMAAGKATSETTSAEVEKLFGEEVTPLQIDLDTGDFYTKDSEKYVADYDQRSAEKKPEDMEEIPADIRREYSYGIASRVKRAEVYVIGDVDSPELIVLPIRGKGLWSTLYGFLALELKKDPAGEEPYVIKGITYYEHAETPGLGGEVDNPKWKAQWEGKIPYEETADGELKPQISVSKAVVGPQDAHIDAIAGATITSNGVQSMVNFWLSDDGFGKYLEKLSGADKAAQAKRSTEKLLR</sequence>
<dbReference type="Proteomes" id="UP000319976">
    <property type="component" value="Chromosome"/>
</dbReference>
<keyword evidence="13 16" id="KW-0830">Ubiquinone</keyword>
<keyword evidence="11 16" id="KW-0915">Sodium</keyword>
<evidence type="ECO:0000313" key="20">
    <source>
        <dbReference type="Proteomes" id="UP000319976"/>
    </source>
</evidence>
<evidence type="ECO:0000256" key="9">
    <source>
        <dbReference type="ARBA" id="ARBA00022989"/>
    </source>
</evidence>
<evidence type="ECO:0000256" key="7">
    <source>
        <dbReference type="ARBA" id="ARBA00022692"/>
    </source>
</evidence>
<keyword evidence="7 16" id="KW-0812">Transmembrane</keyword>
<evidence type="ECO:0000256" key="15">
    <source>
        <dbReference type="ARBA" id="ARBA00023201"/>
    </source>
</evidence>
<dbReference type="Pfam" id="PF04205">
    <property type="entry name" value="FMN_bind"/>
    <property type="match status" value="1"/>
</dbReference>
<comment type="function">
    <text evidence="16">NQR complex catalyzes the reduction of ubiquinone-1 to ubiquinol by two successive reactions, coupled with the transport of Na(+) ions from the cytoplasm to the periplasm. NqrA to NqrE are probably involved in the second step, the conversion of ubisemiquinone to ubiquinol.</text>
</comment>
<reference evidence="19 20" key="1">
    <citation type="submission" date="2019-02" db="EMBL/GenBank/DDBJ databases">
        <title>Deep-cultivation of Planctomycetes and their phenomic and genomic characterization uncovers novel biology.</title>
        <authorList>
            <person name="Wiegand S."/>
            <person name="Jogler M."/>
            <person name="Boedeker C."/>
            <person name="Pinto D."/>
            <person name="Vollmers J."/>
            <person name="Rivas-Marin E."/>
            <person name="Kohn T."/>
            <person name="Peeters S.H."/>
            <person name="Heuer A."/>
            <person name="Rast P."/>
            <person name="Oberbeckmann S."/>
            <person name="Bunk B."/>
            <person name="Jeske O."/>
            <person name="Meyerdierks A."/>
            <person name="Storesund J.E."/>
            <person name="Kallscheuer N."/>
            <person name="Luecker S."/>
            <person name="Lage O.M."/>
            <person name="Pohl T."/>
            <person name="Merkel B.J."/>
            <person name="Hornburger P."/>
            <person name="Mueller R.-W."/>
            <person name="Bruemmer F."/>
            <person name="Labrenz M."/>
            <person name="Spormann A.M."/>
            <person name="Op den Camp H."/>
            <person name="Overmann J."/>
            <person name="Amann R."/>
            <person name="Jetten M.S.M."/>
            <person name="Mascher T."/>
            <person name="Medema M.H."/>
            <person name="Devos D.P."/>
            <person name="Kaster A.-K."/>
            <person name="Ovreas L."/>
            <person name="Rohde M."/>
            <person name="Galperin M.Y."/>
            <person name="Jogler C."/>
        </authorList>
    </citation>
    <scope>NUCLEOTIDE SEQUENCE [LARGE SCALE GENOMIC DNA]</scope>
    <source>
        <strain evidence="19 20">V22</strain>
    </source>
</reference>
<dbReference type="GO" id="GO:0010181">
    <property type="term" value="F:FMN binding"/>
    <property type="evidence" value="ECO:0007669"/>
    <property type="project" value="UniProtKB-UniRule"/>
</dbReference>
<evidence type="ECO:0000256" key="3">
    <source>
        <dbReference type="ARBA" id="ARBA00022519"/>
    </source>
</evidence>
<evidence type="ECO:0000256" key="11">
    <source>
        <dbReference type="ARBA" id="ARBA00023053"/>
    </source>
</evidence>
<dbReference type="InterPro" id="IPR010204">
    <property type="entry name" value="NqrC"/>
</dbReference>
<keyword evidence="9 16" id="KW-1133">Transmembrane helix</keyword>
<comment type="subunit">
    <text evidence="16 17">Composed of six subunits; NqrA, NqrB, NqrC, NqrD, NqrE and NqrF.</text>
</comment>
<keyword evidence="10 16" id="KW-0520">NAD</keyword>
<name>A0A517TEP3_9PLAN</name>
<evidence type="ECO:0000256" key="10">
    <source>
        <dbReference type="ARBA" id="ARBA00023027"/>
    </source>
</evidence>
<dbReference type="PANTHER" id="PTHR37838">
    <property type="entry name" value="NA(+)-TRANSLOCATING NADH-QUINONE REDUCTASE SUBUNIT C"/>
    <property type="match status" value="1"/>
</dbReference>
<keyword evidence="4 16" id="KW-0597">Phosphoprotein</keyword>
<dbReference type="HAMAP" id="MF_00427">
    <property type="entry name" value="NqrC"/>
    <property type="match status" value="1"/>
</dbReference>
<keyword evidence="15 16" id="KW-0739">Sodium transport</keyword>
<dbReference type="EMBL" id="CP036316">
    <property type="protein sequence ID" value="QDT66842.1"/>
    <property type="molecule type" value="Genomic_DNA"/>
</dbReference>
<evidence type="ECO:0000256" key="2">
    <source>
        <dbReference type="ARBA" id="ARBA00022475"/>
    </source>
</evidence>
<evidence type="ECO:0000256" key="5">
    <source>
        <dbReference type="ARBA" id="ARBA00022630"/>
    </source>
</evidence>
<comment type="subcellular location">
    <subcellularLocation>
        <location evidence="16">Cell membrane</location>
        <topology evidence="16">Single-pass membrane protein</topology>
    </subcellularLocation>
</comment>
<keyword evidence="5 16" id="KW-0285">Flavoprotein</keyword>
<comment type="caution">
    <text evidence="16">Lacks conserved residue(s) required for the propagation of feature annotation.</text>
</comment>
<dbReference type="PANTHER" id="PTHR37838:SF1">
    <property type="entry name" value="NA(+)-TRANSLOCATING NADH-QUINONE REDUCTASE SUBUNIT C"/>
    <property type="match status" value="1"/>
</dbReference>
<evidence type="ECO:0000256" key="13">
    <source>
        <dbReference type="ARBA" id="ARBA00023075"/>
    </source>
</evidence>
<dbReference type="EC" id="7.2.1.1" evidence="16 17"/>
<keyword evidence="1 16" id="KW-0813">Transport</keyword>
<dbReference type="AlphaFoldDB" id="A0A517TEP3"/>
<keyword evidence="20" id="KW-1185">Reference proteome</keyword>
<protein>
    <recommendedName>
        <fullName evidence="16 17">Na(+)-translocating NADH-quinone reductase subunit C</fullName>
        <shortName evidence="16 17">Na(+)-NQR subunit C</shortName>
        <shortName evidence="16 17">Na(+)-translocating NQR subunit C</shortName>
        <ecNumber evidence="16 17">7.2.1.1</ecNumber>
    </recommendedName>
    <alternativeName>
        <fullName evidence="16 17">NQR complex subunit C</fullName>
    </alternativeName>
    <alternativeName>
        <fullName evidence="16 17">NQR-1 subunit C</fullName>
    </alternativeName>
</protein>
<keyword evidence="19" id="KW-0560">Oxidoreductase</keyword>
<keyword evidence="6 16" id="KW-0288">FMN</keyword>
<evidence type="ECO:0000313" key="19">
    <source>
        <dbReference type="EMBL" id="QDT66842.1"/>
    </source>
</evidence>
<dbReference type="GO" id="GO:0016655">
    <property type="term" value="F:oxidoreductase activity, acting on NAD(P)H, quinone or similar compound as acceptor"/>
    <property type="evidence" value="ECO:0007669"/>
    <property type="project" value="UniProtKB-UniRule"/>
</dbReference>
<dbReference type="GO" id="GO:0006814">
    <property type="term" value="P:sodium ion transport"/>
    <property type="evidence" value="ECO:0007669"/>
    <property type="project" value="UniProtKB-UniRule"/>
</dbReference>
<comment type="similarity">
    <text evidence="16 17">Belongs to the NqrC family.</text>
</comment>
<dbReference type="NCBIfam" id="NF003749">
    <property type="entry name" value="PRK05346.1-5"/>
    <property type="match status" value="1"/>
</dbReference>
<proteinExistence type="inferred from homology"/>
<feature type="modified residue" description="FMN phosphoryl threonine" evidence="16">
    <location>
        <position position="242"/>
    </location>
</feature>
<dbReference type="SMART" id="SM00900">
    <property type="entry name" value="FMN_bind"/>
    <property type="match status" value="1"/>
</dbReference>
<comment type="catalytic activity">
    <reaction evidence="16 17">
        <text>a ubiquinone + n Na(+)(in) + NADH + H(+) = a ubiquinol + n Na(+)(out) + NAD(+)</text>
        <dbReference type="Rhea" id="RHEA:47748"/>
        <dbReference type="Rhea" id="RHEA-COMP:9565"/>
        <dbReference type="Rhea" id="RHEA-COMP:9566"/>
        <dbReference type="ChEBI" id="CHEBI:15378"/>
        <dbReference type="ChEBI" id="CHEBI:16389"/>
        <dbReference type="ChEBI" id="CHEBI:17976"/>
        <dbReference type="ChEBI" id="CHEBI:29101"/>
        <dbReference type="ChEBI" id="CHEBI:57540"/>
        <dbReference type="ChEBI" id="CHEBI:57945"/>
        <dbReference type="EC" id="7.2.1.1"/>
    </reaction>
</comment>
<dbReference type="PIRSF" id="PIRSF009437">
    <property type="entry name" value="NQR-1_subunit_C"/>
    <property type="match status" value="1"/>
</dbReference>
<feature type="domain" description="FMN-binding" evidence="18">
    <location>
        <begin position="151"/>
        <end position="259"/>
    </location>
</feature>
<evidence type="ECO:0000256" key="16">
    <source>
        <dbReference type="HAMAP-Rule" id="MF_00427"/>
    </source>
</evidence>
<evidence type="ECO:0000256" key="14">
    <source>
        <dbReference type="ARBA" id="ARBA00023136"/>
    </source>
</evidence>
<dbReference type="KEGG" id="chya:V22_41140"/>
<keyword evidence="3" id="KW-0997">Cell inner membrane</keyword>
<evidence type="ECO:0000256" key="1">
    <source>
        <dbReference type="ARBA" id="ARBA00022448"/>
    </source>
</evidence>
<dbReference type="NCBIfam" id="TIGR01938">
    <property type="entry name" value="nqrC"/>
    <property type="match status" value="1"/>
</dbReference>
<evidence type="ECO:0000256" key="4">
    <source>
        <dbReference type="ARBA" id="ARBA00022553"/>
    </source>
</evidence>
<organism evidence="19 20">
    <name type="scientific">Calycomorphotria hydatis</name>
    <dbReference type="NCBI Taxonomy" id="2528027"/>
    <lineage>
        <taxon>Bacteria</taxon>
        <taxon>Pseudomonadati</taxon>
        <taxon>Planctomycetota</taxon>
        <taxon>Planctomycetia</taxon>
        <taxon>Planctomycetales</taxon>
        <taxon>Planctomycetaceae</taxon>
        <taxon>Calycomorphotria</taxon>
    </lineage>
</organism>
<dbReference type="RefSeq" id="WP_197439796.1">
    <property type="nucleotide sequence ID" value="NZ_CP036316.1"/>
</dbReference>
<gene>
    <name evidence="16 19" type="primary">nqrC</name>
    <name evidence="19" type="ORF">V22_41140</name>
</gene>
<keyword evidence="12 16" id="KW-0406">Ion transport</keyword>
<keyword evidence="8 16" id="KW-1278">Translocase</keyword>
<comment type="cofactor">
    <cofactor evidence="16 17">
        <name>FMN</name>
        <dbReference type="ChEBI" id="CHEBI:58210"/>
    </cofactor>
</comment>
<evidence type="ECO:0000256" key="8">
    <source>
        <dbReference type="ARBA" id="ARBA00022967"/>
    </source>
</evidence>
<dbReference type="GO" id="GO:0005886">
    <property type="term" value="C:plasma membrane"/>
    <property type="evidence" value="ECO:0007669"/>
    <property type="project" value="UniProtKB-SubCell"/>
</dbReference>